<name>A0ABP8LF77_9BACT</name>
<comment type="caution">
    <text evidence="2">The sequence shown here is derived from an EMBL/GenBank/DDBJ whole genome shotgun (WGS) entry which is preliminary data.</text>
</comment>
<protein>
    <submittedName>
        <fullName evidence="2">Uncharacterized protein</fullName>
    </submittedName>
</protein>
<keyword evidence="1" id="KW-0812">Transmembrane</keyword>
<sequence length="58" mass="6702">MLKLIESRIIIRFTPTRFHGILDYVVGLFFIAYRWLFGFSDVAWVTWTIVLAGVAAPL</sequence>
<keyword evidence="1" id="KW-0472">Membrane</keyword>
<evidence type="ECO:0000313" key="2">
    <source>
        <dbReference type="EMBL" id="GAA4428562.1"/>
    </source>
</evidence>
<keyword evidence="3" id="KW-1185">Reference proteome</keyword>
<accession>A0ABP8LF77</accession>
<dbReference type="EMBL" id="BAABHC010000005">
    <property type="protein sequence ID" value="GAA4428562.1"/>
    <property type="molecule type" value="Genomic_DNA"/>
</dbReference>
<organism evidence="2 3">
    <name type="scientific">Pontibacter saemangeumensis</name>
    <dbReference type="NCBI Taxonomy" id="1084525"/>
    <lineage>
        <taxon>Bacteria</taxon>
        <taxon>Pseudomonadati</taxon>
        <taxon>Bacteroidota</taxon>
        <taxon>Cytophagia</taxon>
        <taxon>Cytophagales</taxon>
        <taxon>Hymenobacteraceae</taxon>
        <taxon>Pontibacter</taxon>
    </lineage>
</organism>
<feature type="transmembrane region" description="Helical" evidence="1">
    <location>
        <begin position="21"/>
        <end position="37"/>
    </location>
</feature>
<keyword evidence="1" id="KW-1133">Transmembrane helix</keyword>
<dbReference type="Proteomes" id="UP001500552">
    <property type="component" value="Unassembled WGS sequence"/>
</dbReference>
<evidence type="ECO:0000313" key="3">
    <source>
        <dbReference type="Proteomes" id="UP001500552"/>
    </source>
</evidence>
<evidence type="ECO:0000256" key="1">
    <source>
        <dbReference type="SAM" id="Phobius"/>
    </source>
</evidence>
<reference evidence="3" key="1">
    <citation type="journal article" date="2019" name="Int. J. Syst. Evol. Microbiol.">
        <title>The Global Catalogue of Microorganisms (GCM) 10K type strain sequencing project: providing services to taxonomists for standard genome sequencing and annotation.</title>
        <authorList>
            <consortium name="The Broad Institute Genomics Platform"/>
            <consortium name="The Broad Institute Genome Sequencing Center for Infectious Disease"/>
            <person name="Wu L."/>
            <person name="Ma J."/>
        </authorList>
    </citation>
    <scope>NUCLEOTIDE SEQUENCE [LARGE SCALE GENOMIC DNA]</scope>
    <source>
        <strain evidence="3">JCM 17926</strain>
    </source>
</reference>
<proteinExistence type="predicted"/>
<gene>
    <name evidence="2" type="ORF">GCM10023188_12890</name>
</gene>